<dbReference type="KEGG" id="psym:J1N51_12465"/>
<evidence type="ECO:0000313" key="2">
    <source>
        <dbReference type="Proteomes" id="UP000682739"/>
    </source>
</evidence>
<name>A0A975DAF7_9GAMM</name>
<accession>A0A975DAF7</accession>
<dbReference type="AlphaFoldDB" id="A0A975DAF7"/>
<dbReference type="Pfam" id="PF13689">
    <property type="entry name" value="DUF4154"/>
    <property type="match status" value="1"/>
</dbReference>
<dbReference type="InterPro" id="IPR025293">
    <property type="entry name" value="YfiR/HmsC-like"/>
</dbReference>
<evidence type="ECO:0000313" key="1">
    <source>
        <dbReference type="EMBL" id="QTH63527.1"/>
    </source>
</evidence>
<dbReference type="RefSeq" id="WP_208831583.1">
    <property type="nucleotide sequence ID" value="NZ_CP072110.1"/>
</dbReference>
<keyword evidence="2" id="KW-1185">Reference proteome</keyword>
<dbReference type="Proteomes" id="UP000682739">
    <property type="component" value="Chromosome"/>
</dbReference>
<proteinExistence type="predicted"/>
<organism evidence="1 2">
    <name type="scientific">Psychrosphaera ytuae</name>
    <dbReference type="NCBI Taxonomy" id="2820710"/>
    <lineage>
        <taxon>Bacteria</taxon>
        <taxon>Pseudomonadati</taxon>
        <taxon>Pseudomonadota</taxon>
        <taxon>Gammaproteobacteria</taxon>
        <taxon>Alteromonadales</taxon>
        <taxon>Pseudoalteromonadaceae</taxon>
        <taxon>Psychrosphaera</taxon>
    </lineage>
</organism>
<gene>
    <name evidence="1" type="ORF">J1N51_12465</name>
</gene>
<protein>
    <submittedName>
        <fullName evidence="1">YfiR family protein</fullName>
    </submittedName>
</protein>
<dbReference type="EMBL" id="CP072110">
    <property type="protein sequence ID" value="QTH63527.1"/>
    <property type="molecule type" value="Genomic_DNA"/>
</dbReference>
<sequence>MSVGAVLYLKLLSYILFITLLVSSMSVLADTDEEHSYIAAFSLQVVNFIDFPTNYEQANVCFAGVDSFKVATSAKQHVQLKNLSLKVNVISEASVQQLLPHKCHIVYVAPLTIIDKPLIQTLGESALVIGNSDDFKSFGNSAAIVFENTRPQVSISKQQLKRSNFEVKSRLLNAVTVVP</sequence>
<reference evidence="1" key="1">
    <citation type="submission" date="2021-03" db="EMBL/GenBank/DDBJ databases">
        <title>Description of Psychrosphaera ytuae sp. nov. isolated from deep sea sediment of South China Sea.</title>
        <authorList>
            <person name="Zhang J."/>
            <person name="Xu X.-D."/>
        </authorList>
    </citation>
    <scope>NUCLEOTIDE SEQUENCE</scope>
    <source>
        <strain evidence="1">MTZ26</strain>
    </source>
</reference>